<evidence type="ECO:0000256" key="1">
    <source>
        <dbReference type="SAM" id="SignalP"/>
    </source>
</evidence>
<gene>
    <name evidence="3" type="ORF">LY01_02668</name>
</gene>
<keyword evidence="1" id="KW-0732">Signal</keyword>
<reference evidence="3 4" key="1">
    <citation type="submission" date="2018-02" db="EMBL/GenBank/DDBJ databases">
        <title>Genomic Encyclopedia of Archaeal and Bacterial Type Strains, Phase II (KMG-II): from individual species to whole genera.</title>
        <authorList>
            <person name="Goeker M."/>
        </authorList>
    </citation>
    <scope>NUCLEOTIDE SEQUENCE [LARGE SCALE GENOMIC DNA]</scope>
    <source>
        <strain evidence="3 4">DSM 16809</strain>
    </source>
</reference>
<dbReference type="OrthoDB" id="2582440at2"/>
<feature type="signal peptide" evidence="1">
    <location>
        <begin position="1"/>
        <end position="19"/>
    </location>
</feature>
<dbReference type="EMBL" id="PTJE01000008">
    <property type="protein sequence ID" value="PPK92964.1"/>
    <property type="molecule type" value="Genomic_DNA"/>
</dbReference>
<protein>
    <submittedName>
        <fullName evidence="3">Gliding motility-associated-like protein</fullName>
    </submittedName>
</protein>
<dbReference type="PROSITE" id="PS50835">
    <property type="entry name" value="IG_LIKE"/>
    <property type="match status" value="1"/>
</dbReference>
<accession>A0A2S6IFH3</accession>
<dbReference type="InterPro" id="IPR007110">
    <property type="entry name" value="Ig-like_dom"/>
</dbReference>
<evidence type="ECO:0000313" key="4">
    <source>
        <dbReference type="Proteomes" id="UP000239002"/>
    </source>
</evidence>
<dbReference type="InterPro" id="IPR026341">
    <property type="entry name" value="T9SS_type_B"/>
</dbReference>
<evidence type="ECO:0000313" key="3">
    <source>
        <dbReference type="EMBL" id="PPK92964.1"/>
    </source>
</evidence>
<keyword evidence="4" id="KW-1185">Reference proteome</keyword>
<name>A0A2S6IFH3_9FLAO</name>
<proteinExistence type="predicted"/>
<dbReference type="RefSeq" id="WP_104516384.1">
    <property type="nucleotide sequence ID" value="NZ_MQVW01000020.1"/>
</dbReference>
<dbReference type="AlphaFoldDB" id="A0A2S6IFH3"/>
<dbReference type="NCBIfam" id="TIGR04131">
    <property type="entry name" value="Bac_Flav_CTERM"/>
    <property type="match status" value="1"/>
</dbReference>
<feature type="chain" id="PRO_5015783475" evidence="1">
    <location>
        <begin position="20"/>
        <end position="871"/>
    </location>
</feature>
<sequence length="871" mass="93392">MKKLLFFCFIILSATLVNAQAVNTAYLCLSNGDVVLADLSTCSSTVVATNSQSMFDIAQGDSATTLYGIRDTELYLIDLNTANFTLLGSLTVIGHSGSFRVDSLVKEQNGVLLGVNKNGQGELFRIDVAALTATNLGATGFNSAGDLTYFDGDLYLSATNSELVQVNVANPSASFLIGSMASSGFGNVFGVVTIITANPCSATPTIELVATGGRTTKFVDVTNGNTTNNCTSFSPSDIFGAAEVTSDILCPINVEIIDTTRMSPDPTSYCSQATTTLSANADPTVALGTYSYEWREQGSTTIIGTNSTLPININTTTVYECTITDSGIAPPDNFAVDAITIIVEPLPTWTPLGNIYANSTYTLPGITGTNVPANSAYYTGPNGTGILYNIGDVVTELDFITNPVTLYIYGDETNGCEITGQFDLEFVDVQLTITPGGIQDICAGETVTLTATPTPATAYGTYTYNWTDSQNTVYPNTDTIVFTATVDTTVAVMVNDSGVENGVDMGFDMTDFNVLTPVDITAITDQTATSTFTFPTINGTGLTTAERYYTQPNGMGTVYDAGDIVNASDFTTLPVTLYMYDTNGACEDQESFVLNFDTPISLTVSINATANDFCAGEITNLTATPNPAMAQGTYTYQWVEQGTTAVLSTGNTLTVTPLVNTVYECTVTDSGLTTNNTATSTITINVIDVPVIDVINNQNSTTTFTFPTITGMNLSGNEMFFTQPDGLGTAYNAGDVIDRIEFANYPVTIYAYDVNASGCSDQVSFNLVITEDVIIPEPEVELFHVPDYMTPNNDGYHDYWQIEVFEPSVQFSNIYIFDRYGKLLKQLSIDGPGWDATYNNNPLPSSSYWYSFEYTYDGVTVLEKGFFAVKR</sequence>
<organism evidence="3 4">
    <name type="scientific">Nonlabens xylanidelens</name>
    <dbReference type="NCBI Taxonomy" id="191564"/>
    <lineage>
        <taxon>Bacteria</taxon>
        <taxon>Pseudomonadati</taxon>
        <taxon>Bacteroidota</taxon>
        <taxon>Flavobacteriia</taxon>
        <taxon>Flavobacteriales</taxon>
        <taxon>Flavobacteriaceae</taxon>
        <taxon>Nonlabens</taxon>
    </lineage>
</organism>
<feature type="domain" description="Ig-like" evidence="2">
    <location>
        <begin position="599"/>
        <end position="683"/>
    </location>
</feature>
<comment type="caution">
    <text evidence="3">The sequence shown here is derived from an EMBL/GenBank/DDBJ whole genome shotgun (WGS) entry which is preliminary data.</text>
</comment>
<dbReference type="Pfam" id="PF13585">
    <property type="entry name" value="CHU_C"/>
    <property type="match status" value="1"/>
</dbReference>
<dbReference type="Gene3D" id="2.115.10.10">
    <property type="entry name" value="Tachylectin 2"/>
    <property type="match status" value="1"/>
</dbReference>
<evidence type="ECO:0000259" key="2">
    <source>
        <dbReference type="PROSITE" id="PS50835"/>
    </source>
</evidence>
<dbReference type="Proteomes" id="UP000239002">
    <property type="component" value="Unassembled WGS sequence"/>
</dbReference>